<gene>
    <name evidence="1" type="ORF">SMD27_06035</name>
</gene>
<dbReference type="Proteomes" id="UP001279642">
    <property type="component" value="Unassembled WGS sequence"/>
</dbReference>
<accession>A0ABU5EA30</accession>
<keyword evidence="2" id="KW-1185">Reference proteome</keyword>
<dbReference type="RefSeq" id="WP_320507416.1">
    <property type="nucleotide sequence ID" value="NZ_JAXCLW010000001.1"/>
</dbReference>
<sequence length="378" mass="41298">MAQLTQADVDRLIHDPSPESRSAAMLRVGAAYGEDQLSEAERSLALAIMQVVLPEVEVSIRCRLSASLQHTTQLDHNLALQLAKDVIDVAAPILTNSPALSEDDLLEVIRTTSPAHIRVISQRAFLSVAVTSAVIDSGDEVAVLRVAANSNAAINATGYHRILDQFPDNARINEALSQRPALPIAIVERLTTAVTGKLLERLIQRYALPAQRISFILHHSREHFLLTSMAGHPAEELRDFAEKLEENGLLSGSLILRALAIGQFAFLLQALSVKSDIAIGNVRRLMSDDGGIGQERLFDKCQLPAAYRRLFVELAMAGGNQPAHRDGKPPAGWIPQAIGILRRYLEQPDPDQSLEQVITEVMYRLDGSAESPTTRRSA</sequence>
<evidence type="ECO:0000313" key="2">
    <source>
        <dbReference type="Proteomes" id="UP001279642"/>
    </source>
</evidence>
<name>A0ABU5EA30_9PROT</name>
<proteinExistence type="predicted"/>
<evidence type="ECO:0000313" key="1">
    <source>
        <dbReference type="EMBL" id="MDY0882393.1"/>
    </source>
</evidence>
<organism evidence="1 2">
    <name type="scientific">Dongia soli</name>
    <dbReference type="NCBI Taxonomy" id="600628"/>
    <lineage>
        <taxon>Bacteria</taxon>
        <taxon>Pseudomonadati</taxon>
        <taxon>Pseudomonadota</taxon>
        <taxon>Alphaproteobacteria</taxon>
        <taxon>Rhodospirillales</taxon>
        <taxon>Dongiaceae</taxon>
        <taxon>Dongia</taxon>
    </lineage>
</organism>
<reference evidence="1 2" key="1">
    <citation type="journal article" date="2016" name="Antonie Van Leeuwenhoek">
        <title>Dongia soli sp. nov., isolated from soil from Dokdo, Korea.</title>
        <authorList>
            <person name="Kim D.U."/>
            <person name="Lee H."/>
            <person name="Kim H."/>
            <person name="Kim S.G."/>
            <person name="Ka J.O."/>
        </authorList>
    </citation>
    <scope>NUCLEOTIDE SEQUENCE [LARGE SCALE GENOMIC DNA]</scope>
    <source>
        <strain evidence="1 2">D78</strain>
    </source>
</reference>
<dbReference type="EMBL" id="JAXCLW010000001">
    <property type="protein sequence ID" value="MDY0882393.1"/>
    <property type="molecule type" value="Genomic_DNA"/>
</dbReference>
<dbReference type="Pfam" id="PF10098">
    <property type="entry name" value="DUF2336"/>
    <property type="match status" value="1"/>
</dbReference>
<comment type="caution">
    <text evidence="1">The sequence shown here is derived from an EMBL/GenBank/DDBJ whole genome shotgun (WGS) entry which is preliminary data.</text>
</comment>
<dbReference type="InterPro" id="IPR019285">
    <property type="entry name" value="DUF2336"/>
</dbReference>
<protein>
    <submittedName>
        <fullName evidence="1">DUF2336 domain-containing protein</fullName>
    </submittedName>
</protein>